<reference evidence="14 15" key="1">
    <citation type="submission" date="2018-10" db="EMBL/GenBank/DDBJ databases">
        <title>Comamonadaceae CDC group NO-1 genome sequencing and assembly.</title>
        <authorList>
            <person name="Bernier A.-M."/>
            <person name="Bernard K."/>
        </authorList>
    </citation>
    <scope>NUCLEOTIDE SEQUENCE [LARGE SCALE GENOMIC DNA]</scope>
    <source>
        <strain evidence="14 15">NML180582</strain>
    </source>
</reference>
<dbReference type="PANTHER" id="PTHR47545:SF1">
    <property type="entry name" value="MULTIFUNCTIONAL CCA PROTEIN"/>
    <property type="match status" value="1"/>
</dbReference>
<dbReference type="GO" id="GO:0004810">
    <property type="term" value="F:CCA tRNA nucleotidyltransferase activity"/>
    <property type="evidence" value="ECO:0007669"/>
    <property type="project" value="UniProtKB-EC"/>
</dbReference>
<dbReference type="Pfam" id="PF12627">
    <property type="entry name" value="PolyA_pol_RNAbd"/>
    <property type="match status" value="1"/>
</dbReference>
<dbReference type="GO" id="GO:0005524">
    <property type="term" value="F:ATP binding"/>
    <property type="evidence" value="ECO:0007669"/>
    <property type="project" value="UniProtKB-KW"/>
</dbReference>
<evidence type="ECO:0000256" key="9">
    <source>
        <dbReference type="ARBA" id="ARBA00022842"/>
    </source>
</evidence>
<dbReference type="SUPFAM" id="SSF81301">
    <property type="entry name" value="Nucleotidyltransferase"/>
    <property type="match status" value="1"/>
</dbReference>
<dbReference type="AlphaFoldDB" id="A0A3M6RI20"/>
<comment type="caution">
    <text evidence="14">The sequence shown here is derived from an EMBL/GenBank/DDBJ whole genome shotgun (WGS) entry which is preliminary data.</text>
</comment>
<comment type="similarity">
    <text evidence="11">Belongs to the tRNA nucleotidyltransferase/poly(A) polymerase family.</text>
</comment>
<dbReference type="Gene3D" id="1.10.3090.10">
    <property type="entry name" value="cca-adding enzyme, domain 2"/>
    <property type="match status" value="1"/>
</dbReference>
<name>A0A3M6RI20_9BURK</name>
<evidence type="ECO:0000313" key="15">
    <source>
        <dbReference type="Proteomes" id="UP000275180"/>
    </source>
</evidence>
<keyword evidence="8" id="KW-0067">ATP-binding</keyword>
<dbReference type="EC" id="2.7.7.72" evidence="14"/>
<evidence type="ECO:0000256" key="7">
    <source>
        <dbReference type="ARBA" id="ARBA00022800"/>
    </source>
</evidence>
<dbReference type="GO" id="GO:0001680">
    <property type="term" value="P:tRNA 3'-terminal CCA addition"/>
    <property type="evidence" value="ECO:0007669"/>
    <property type="project" value="InterPro"/>
</dbReference>
<dbReference type="InterPro" id="IPR032828">
    <property type="entry name" value="PolyA_RNA-bd"/>
</dbReference>
<dbReference type="GO" id="GO:0016787">
    <property type="term" value="F:hydrolase activity"/>
    <property type="evidence" value="ECO:0007669"/>
    <property type="project" value="UniProtKB-KW"/>
</dbReference>
<evidence type="ECO:0000256" key="8">
    <source>
        <dbReference type="ARBA" id="ARBA00022840"/>
    </source>
</evidence>
<sequence>MSSAPPQAAGDAPAPQIYMVGGAVRDQLLGLPVQDRDWVVVGATPQWMSAQGFTPVGKDFPVFLHPQTHEEYALARTERKSGRGYKGFTVYADPSVTLEQDLARRDLTINAIAMRQLADGQQEWIDPCGGRADLQRKRLRHVSAAFAEDPLRILRLARFAARFADFSIAEDTMALMRGMVQAGEAAHLAPERVWQELARGLMERAPLRMFTVLHDCGALAVVLPELAQRWGQPPQRQPQLQPAPSATPPALQALAAAVRAQAPLAVRYACLLHGPAPQGAATSAQAQAMAERLKVPAELRELALLLARQRQAIDASLHADAAHTVALLERCDALRRPERFAQALWACECMAQADATLAPPPPAHSAAAEAVAPAYPQRPRLLAALQAAQSVDTAPIAAQAARQGLQGPQIGAHIQAARIAAVAALLQESAQRGI</sequence>
<accession>A0A3M6RI20</accession>
<evidence type="ECO:0000256" key="6">
    <source>
        <dbReference type="ARBA" id="ARBA00022741"/>
    </source>
</evidence>
<dbReference type="EC" id="3.1.3.-" evidence="14"/>
<evidence type="ECO:0000259" key="12">
    <source>
        <dbReference type="Pfam" id="PF01743"/>
    </source>
</evidence>
<evidence type="ECO:0000259" key="13">
    <source>
        <dbReference type="Pfam" id="PF12627"/>
    </source>
</evidence>
<keyword evidence="7" id="KW-0692">RNA repair</keyword>
<keyword evidence="2 11" id="KW-0808">Transferase</keyword>
<dbReference type="Proteomes" id="UP000275180">
    <property type="component" value="Unassembled WGS sequence"/>
</dbReference>
<evidence type="ECO:0000256" key="1">
    <source>
        <dbReference type="ARBA" id="ARBA00001946"/>
    </source>
</evidence>
<dbReference type="SUPFAM" id="SSF81891">
    <property type="entry name" value="Poly A polymerase C-terminal region-like"/>
    <property type="match status" value="1"/>
</dbReference>
<dbReference type="EMBL" id="RDQJ01000011">
    <property type="protein sequence ID" value="RMX14837.1"/>
    <property type="molecule type" value="Genomic_DNA"/>
</dbReference>
<keyword evidence="6" id="KW-0547">Nucleotide-binding</keyword>
<evidence type="ECO:0000256" key="10">
    <source>
        <dbReference type="ARBA" id="ARBA00022884"/>
    </source>
</evidence>
<keyword evidence="10 11" id="KW-0694">RNA-binding</keyword>
<dbReference type="InterPro" id="IPR043519">
    <property type="entry name" value="NT_sf"/>
</dbReference>
<keyword evidence="9" id="KW-0460">Magnesium</keyword>
<dbReference type="CDD" id="cd05398">
    <property type="entry name" value="NT_ClassII-CCAase"/>
    <property type="match status" value="1"/>
</dbReference>
<dbReference type="Pfam" id="PF01743">
    <property type="entry name" value="PolyA_pol"/>
    <property type="match status" value="1"/>
</dbReference>
<dbReference type="EC" id="3.1.4.-" evidence="14"/>
<dbReference type="RefSeq" id="WP_122245136.1">
    <property type="nucleotide sequence ID" value="NZ_RDQJ01000011.1"/>
</dbReference>
<evidence type="ECO:0000256" key="4">
    <source>
        <dbReference type="ARBA" id="ARBA00022695"/>
    </source>
</evidence>
<evidence type="ECO:0000313" key="14">
    <source>
        <dbReference type="EMBL" id="RMX14837.1"/>
    </source>
</evidence>
<evidence type="ECO:0000256" key="5">
    <source>
        <dbReference type="ARBA" id="ARBA00022723"/>
    </source>
</evidence>
<keyword evidence="14" id="KW-0378">Hydrolase</keyword>
<dbReference type="GO" id="GO:0042245">
    <property type="term" value="P:RNA repair"/>
    <property type="evidence" value="ECO:0007669"/>
    <property type="project" value="UniProtKB-KW"/>
</dbReference>
<dbReference type="InterPro" id="IPR002646">
    <property type="entry name" value="PolA_pol_head_dom"/>
</dbReference>
<organism evidence="14 15">
    <name type="scientific">Vandammella animalimorsus</name>
    <dbReference type="NCBI Taxonomy" id="2029117"/>
    <lineage>
        <taxon>Bacteria</taxon>
        <taxon>Pseudomonadati</taxon>
        <taxon>Pseudomonadota</taxon>
        <taxon>Betaproteobacteria</taxon>
        <taxon>Burkholderiales</taxon>
        <taxon>Comamonadaceae</taxon>
        <taxon>Vandammella</taxon>
    </lineage>
</organism>
<keyword evidence="3" id="KW-0819">tRNA processing</keyword>
<dbReference type="OrthoDB" id="9805698at2"/>
<comment type="cofactor">
    <cofactor evidence="1">
        <name>Mg(2+)</name>
        <dbReference type="ChEBI" id="CHEBI:18420"/>
    </cofactor>
</comment>
<protein>
    <submittedName>
        <fullName evidence="14">Multifunctional CCA addition/repair protein</fullName>
        <ecNumber evidence="14">2.7.7.72</ecNumber>
        <ecNumber evidence="14">3.1.3.-</ecNumber>
        <ecNumber evidence="14">3.1.4.-</ecNumber>
    </submittedName>
</protein>
<proteinExistence type="inferred from homology"/>
<evidence type="ECO:0000256" key="3">
    <source>
        <dbReference type="ARBA" id="ARBA00022694"/>
    </source>
</evidence>
<evidence type="ECO:0000256" key="2">
    <source>
        <dbReference type="ARBA" id="ARBA00022679"/>
    </source>
</evidence>
<keyword evidence="5" id="KW-0479">Metal-binding</keyword>
<dbReference type="GO" id="GO:0003723">
    <property type="term" value="F:RNA binding"/>
    <property type="evidence" value="ECO:0007669"/>
    <property type="project" value="UniProtKB-KW"/>
</dbReference>
<feature type="domain" description="tRNA nucleotidyltransferase/poly(A) polymerase RNA and SrmB- binding" evidence="13">
    <location>
        <begin position="165"/>
        <end position="227"/>
    </location>
</feature>
<dbReference type="Gene3D" id="3.30.460.10">
    <property type="entry name" value="Beta Polymerase, domain 2"/>
    <property type="match status" value="1"/>
</dbReference>
<feature type="domain" description="Poly A polymerase head" evidence="12">
    <location>
        <begin position="17"/>
        <end position="140"/>
    </location>
</feature>
<evidence type="ECO:0000256" key="11">
    <source>
        <dbReference type="RuleBase" id="RU003953"/>
    </source>
</evidence>
<dbReference type="PANTHER" id="PTHR47545">
    <property type="entry name" value="MULTIFUNCTIONAL CCA PROTEIN"/>
    <property type="match status" value="1"/>
</dbReference>
<dbReference type="NCBIfam" id="NF008137">
    <property type="entry name" value="PRK10885.1"/>
    <property type="match status" value="1"/>
</dbReference>
<dbReference type="PIRSF" id="PIRSF000813">
    <property type="entry name" value="CCA_bact"/>
    <property type="match status" value="1"/>
</dbReference>
<dbReference type="InterPro" id="IPR012006">
    <property type="entry name" value="CCA_bact"/>
</dbReference>
<keyword evidence="4 14" id="KW-0548">Nucleotidyltransferase</keyword>
<gene>
    <name evidence="14" type="ORF">EBQ34_08995</name>
</gene>
<dbReference type="InterPro" id="IPR050124">
    <property type="entry name" value="tRNA_CCA-adding_enzyme"/>
</dbReference>
<dbReference type="GO" id="GO:0046872">
    <property type="term" value="F:metal ion binding"/>
    <property type="evidence" value="ECO:0007669"/>
    <property type="project" value="UniProtKB-KW"/>
</dbReference>